<dbReference type="Proteomes" id="UP000654482">
    <property type="component" value="Unassembled WGS sequence"/>
</dbReference>
<evidence type="ECO:0000256" key="1">
    <source>
        <dbReference type="ARBA" id="ARBA00005015"/>
    </source>
</evidence>
<dbReference type="HAMAP" id="MF_00384">
    <property type="entry name" value="Homoser_kinase"/>
    <property type="match status" value="1"/>
</dbReference>
<dbReference type="PANTHER" id="PTHR20861">
    <property type="entry name" value="HOMOSERINE/4-DIPHOSPHOCYTIDYL-2-C-METHYL-D-ERYTHRITOL KINASE"/>
    <property type="match status" value="1"/>
</dbReference>
<gene>
    <name evidence="13" type="primary">thrB</name>
    <name evidence="16" type="ORF">IQ249_10770</name>
</gene>
<dbReference type="InterPro" id="IPR020568">
    <property type="entry name" value="Ribosomal_Su5_D2-typ_SF"/>
</dbReference>
<keyword evidence="10 13" id="KW-0067">ATP-binding</keyword>
<evidence type="ECO:0000256" key="4">
    <source>
        <dbReference type="ARBA" id="ARBA00017858"/>
    </source>
</evidence>
<dbReference type="GO" id="GO:0005737">
    <property type="term" value="C:cytoplasm"/>
    <property type="evidence" value="ECO:0007669"/>
    <property type="project" value="UniProtKB-SubCell"/>
</dbReference>
<dbReference type="AlphaFoldDB" id="A0A8J7DZ10"/>
<dbReference type="NCBIfam" id="NF002288">
    <property type="entry name" value="PRK01212.1-4"/>
    <property type="match status" value="1"/>
</dbReference>
<evidence type="ECO:0000256" key="8">
    <source>
        <dbReference type="ARBA" id="ARBA00022741"/>
    </source>
</evidence>
<evidence type="ECO:0000259" key="14">
    <source>
        <dbReference type="Pfam" id="PF00288"/>
    </source>
</evidence>
<evidence type="ECO:0000256" key="11">
    <source>
        <dbReference type="ARBA" id="ARBA00049375"/>
    </source>
</evidence>
<dbReference type="InterPro" id="IPR006204">
    <property type="entry name" value="GHMP_kinase_N_dom"/>
</dbReference>
<evidence type="ECO:0000256" key="7">
    <source>
        <dbReference type="ARBA" id="ARBA00022697"/>
    </source>
</evidence>
<comment type="function">
    <text evidence="12 13">Catalyzes the ATP-dependent phosphorylation of L-homoserine to L-homoserine phosphate.</text>
</comment>
<evidence type="ECO:0000256" key="3">
    <source>
        <dbReference type="ARBA" id="ARBA00012078"/>
    </source>
</evidence>
<comment type="pathway">
    <text evidence="1 13">Amino-acid biosynthesis; L-threonine biosynthesis; L-threonine from L-aspartate: step 4/5.</text>
</comment>
<keyword evidence="17" id="KW-1185">Reference proteome</keyword>
<accession>A0A8J7DZ10</accession>
<proteinExistence type="inferred from homology"/>
<dbReference type="PRINTS" id="PR00958">
    <property type="entry name" value="HOMSERKINASE"/>
</dbReference>
<dbReference type="RefSeq" id="WP_194029479.1">
    <property type="nucleotide sequence ID" value="NZ_JADEWZ010000014.1"/>
</dbReference>
<dbReference type="SUPFAM" id="SSF55060">
    <property type="entry name" value="GHMP Kinase, C-terminal domain"/>
    <property type="match status" value="1"/>
</dbReference>
<dbReference type="InterPro" id="IPR013750">
    <property type="entry name" value="GHMP_kinase_C_dom"/>
</dbReference>
<comment type="caution">
    <text evidence="16">The sequence shown here is derived from an EMBL/GenBank/DDBJ whole genome shotgun (WGS) entry which is preliminary data.</text>
</comment>
<keyword evidence="9 13" id="KW-0418">Kinase</keyword>
<keyword evidence="13" id="KW-0963">Cytoplasm</keyword>
<dbReference type="InterPro" id="IPR000870">
    <property type="entry name" value="Homoserine_kinase"/>
</dbReference>
<dbReference type="SUPFAM" id="SSF54211">
    <property type="entry name" value="Ribosomal protein S5 domain 2-like"/>
    <property type="match status" value="1"/>
</dbReference>
<evidence type="ECO:0000256" key="2">
    <source>
        <dbReference type="ARBA" id="ARBA00007370"/>
    </source>
</evidence>
<dbReference type="Pfam" id="PF08544">
    <property type="entry name" value="GHMP_kinases_C"/>
    <property type="match status" value="1"/>
</dbReference>
<keyword evidence="6 13" id="KW-0808">Transferase</keyword>
<evidence type="ECO:0000256" key="13">
    <source>
        <dbReference type="HAMAP-Rule" id="MF_00384"/>
    </source>
</evidence>
<dbReference type="UniPathway" id="UPA00050">
    <property type="reaction ID" value="UER00064"/>
</dbReference>
<keyword evidence="8 13" id="KW-0547">Nucleotide-binding</keyword>
<name>A0A8J7DZ10_9CYAN</name>
<reference evidence="16" key="1">
    <citation type="submission" date="2020-10" db="EMBL/GenBank/DDBJ databases">
        <authorList>
            <person name="Castelo-Branco R."/>
            <person name="Eusebio N."/>
            <person name="Adriana R."/>
            <person name="Vieira A."/>
            <person name="Brugerolle De Fraissinette N."/>
            <person name="Rezende De Castro R."/>
            <person name="Schneider M.P."/>
            <person name="Vasconcelos V."/>
            <person name="Leao P.N."/>
        </authorList>
    </citation>
    <scope>NUCLEOTIDE SEQUENCE</scope>
    <source>
        <strain evidence="16">LEGE 07157</strain>
    </source>
</reference>
<evidence type="ECO:0000313" key="16">
    <source>
        <dbReference type="EMBL" id="MBE9116381.1"/>
    </source>
</evidence>
<dbReference type="EC" id="2.7.1.39" evidence="3 13"/>
<evidence type="ECO:0000256" key="10">
    <source>
        <dbReference type="ARBA" id="ARBA00022840"/>
    </source>
</evidence>
<organism evidence="16 17">
    <name type="scientific">Lusitaniella coriacea LEGE 07157</name>
    <dbReference type="NCBI Taxonomy" id="945747"/>
    <lineage>
        <taxon>Bacteria</taxon>
        <taxon>Bacillati</taxon>
        <taxon>Cyanobacteriota</taxon>
        <taxon>Cyanophyceae</taxon>
        <taxon>Spirulinales</taxon>
        <taxon>Lusitaniellaceae</taxon>
        <taxon>Lusitaniella</taxon>
    </lineage>
</organism>
<evidence type="ECO:0000256" key="5">
    <source>
        <dbReference type="ARBA" id="ARBA00022605"/>
    </source>
</evidence>
<dbReference type="Gene3D" id="3.30.230.10">
    <property type="match status" value="1"/>
</dbReference>
<dbReference type="InterPro" id="IPR014721">
    <property type="entry name" value="Ribsml_uS5_D2-typ_fold_subgr"/>
</dbReference>
<evidence type="ECO:0000256" key="12">
    <source>
        <dbReference type="ARBA" id="ARBA00049954"/>
    </source>
</evidence>
<evidence type="ECO:0000256" key="9">
    <source>
        <dbReference type="ARBA" id="ARBA00022777"/>
    </source>
</evidence>
<comment type="catalytic activity">
    <reaction evidence="11 13">
        <text>L-homoserine + ATP = O-phospho-L-homoserine + ADP + H(+)</text>
        <dbReference type="Rhea" id="RHEA:13985"/>
        <dbReference type="ChEBI" id="CHEBI:15378"/>
        <dbReference type="ChEBI" id="CHEBI:30616"/>
        <dbReference type="ChEBI" id="CHEBI:57476"/>
        <dbReference type="ChEBI" id="CHEBI:57590"/>
        <dbReference type="ChEBI" id="CHEBI:456216"/>
        <dbReference type="EC" id="2.7.1.39"/>
    </reaction>
</comment>
<keyword evidence="7 13" id="KW-0791">Threonine biosynthesis</keyword>
<evidence type="ECO:0000313" key="17">
    <source>
        <dbReference type="Proteomes" id="UP000654482"/>
    </source>
</evidence>
<evidence type="ECO:0000259" key="15">
    <source>
        <dbReference type="Pfam" id="PF08544"/>
    </source>
</evidence>
<dbReference type="PIRSF" id="PIRSF000676">
    <property type="entry name" value="Homoser_kin"/>
    <property type="match status" value="1"/>
</dbReference>
<dbReference type="GO" id="GO:0005524">
    <property type="term" value="F:ATP binding"/>
    <property type="evidence" value="ECO:0007669"/>
    <property type="project" value="UniProtKB-UniRule"/>
</dbReference>
<dbReference type="GO" id="GO:0004413">
    <property type="term" value="F:homoserine kinase activity"/>
    <property type="evidence" value="ECO:0007669"/>
    <property type="project" value="UniProtKB-UniRule"/>
</dbReference>
<comment type="similarity">
    <text evidence="2 13">Belongs to the GHMP kinase family. Homoserine kinase subfamily.</text>
</comment>
<feature type="domain" description="GHMP kinase C-terminal" evidence="15">
    <location>
        <begin position="205"/>
        <end position="281"/>
    </location>
</feature>
<dbReference type="InterPro" id="IPR006203">
    <property type="entry name" value="GHMP_knse_ATP-bd_CS"/>
</dbReference>
<dbReference type="InterPro" id="IPR036554">
    <property type="entry name" value="GHMP_kinase_C_sf"/>
</dbReference>
<dbReference type="Pfam" id="PF00288">
    <property type="entry name" value="GHMP_kinases_N"/>
    <property type="match status" value="1"/>
</dbReference>
<comment type="subcellular location">
    <subcellularLocation>
        <location evidence="13">Cytoplasm</location>
    </subcellularLocation>
</comment>
<dbReference type="GO" id="GO:0009088">
    <property type="term" value="P:threonine biosynthetic process"/>
    <property type="evidence" value="ECO:0007669"/>
    <property type="project" value="UniProtKB-UniRule"/>
</dbReference>
<sequence>MFITVKVPGTTANLGAGFDCIGAALTIYNQFTFTLLENPTASVQIEVKGTEAERVSRDESNLAYRAFAKLYEHIGKTIPAIALEIDLGIPMARGLGSSATAIVGGLVGANHLAGTPLDPSEVMELAIALEGHPDNVVPAFLGNCQLSIAVGNQWEICPIPWHSAIAPVVAIPNFELSTEEARSVLPQQISRSDAIFNISRLGLLLRGLDENNANWLRAALDDKLHQPYRKSLIRGYEAVEAAAIASGAYGMVISGAGPTLLALAETQQAEGVAAAMKTAWESLEIVANTFTLTLDKQGAKQSLKR</sequence>
<dbReference type="EMBL" id="JADEWZ010000014">
    <property type="protein sequence ID" value="MBE9116381.1"/>
    <property type="molecule type" value="Genomic_DNA"/>
</dbReference>
<evidence type="ECO:0000256" key="6">
    <source>
        <dbReference type="ARBA" id="ARBA00022679"/>
    </source>
</evidence>
<feature type="binding site" evidence="13">
    <location>
        <begin position="90"/>
        <end position="100"/>
    </location>
    <ligand>
        <name>ATP</name>
        <dbReference type="ChEBI" id="CHEBI:30616"/>
    </ligand>
</feature>
<dbReference type="NCBIfam" id="TIGR00191">
    <property type="entry name" value="thrB"/>
    <property type="match status" value="1"/>
</dbReference>
<keyword evidence="5 13" id="KW-0028">Amino-acid biosynthesis</keyword>
<dbReference type="Gene3D" id="3.30.70.890">
    <property type="entry name" value="GHMP kinase, C-terminal domain"/>
    <property type="match status" value="1"/>
</dbReference>
<protein>
    <recommendedName>
        <fullName evidence="4 13">Homoserine kinase</fullName>
        <shortName evidence="13">HK</shortName>
        <shortName evidence="13">HSK</shortName>
        <ecNumber evidence="3 13">2.7.1.39</ecNumber>
    </recommendedName>
</protein>
<dbReference type="PANTHER" id="PTHR20861:SF1">
    <property type="entry name" value="HOMOSERINE KINASE"/>
    <property type="match status" value="1"/>
</dbReference>
<feature type="domain" description="GHMP kinase N-terminal" evidence="14">
    <location>
        <begin position="61"/>
        <end position="142"/>
    </location>
</feature>
<dbReference type="PROSITE" id="PS00627">
    <property type="entry name" value="GHMP_KINASES_ATP"/>
    <property type="match status" value="1"/>
</dbReference>